<accession>A0A7M7K0G8</accession>
<evidence type="ECO:0000256" key="1">
    <source>
        <dbReference type="ARBA" id="ARBA00001946"/>
    </source>
</evidence>
<dbReference type="Gene3D" id="3.40.190.80">
    <property type="match status" value="1"/>
</dbReference>
<evidence type="ECO:0000256" key="12">
    <source>
        <dbReference type="ARBA" id="ARBA00044478"/>
    </source>
</evidence>
<dbReference type="InterPro" id="IPR050725">
    <property type="entry name" value="CysQ/Inositol_MonoPase"/>
</dbReference>
<keyword evidence="4" id="KW-0452">Lithium</keyword>
<evidence type="ECO:0000256" key="10">
    <source>
        <dbReference type="ARBA" id="ARBA00044465"/>
    </source>
</evidence>
<comment type="catalytic activity">
    <reaction evidence="13">
        <text>adenosine 3',5'-bisphosphate + H2O = AMP + phosphate</text>
        <dbReference type="Rhea" id="RHEA:10040"/>
        <dbReference type="ChEBI" id="CHEBI:15377"/>
        <dbReference type="ChEBI" id="CHEBI:43474"/>
        <dbReference type="ChEBI" id="CHEBI:58343"/>
        <dbReference type="ChEBI" id="CHEBI:456215"/>
        <dbReference type="EC" id="3.1.3.7"/>
    </reaction>
    <physiologicalReaction direction="left-to-right" evidence="13">
        <dbReference type="Rhea" id="RHEA:10041"/>
    </physiologicalReaction>
</comment>
<evidence type="ECO:0000256" key="3">
    <source>
        <dbReference type="ARBA" id="ARBA00012633"/>
    </source>
</evidence>
<evidence type="ECO:0000256" key="6">
    <source>
        <dbReference type="ARBA" id="ARBA00022801"/>
    </source>
</evidence>
<dbReference type="Proteomes" id="UP000594260">
    <property type="component" value="Unplaced"/>
</dbReference>
<dbReference type="GO" id="GO:0046872">
    <property type="term" value="F:metal ion binding"/>
    <property type="evidence" value="ECO:0007669"/>
    <property type="project" value="UniProtKB-KW"/>
</dbReference>
<dbReference type="Pfam" id="PF00459">
    <property type="entry name" value="Inositol_P"/>
    <property type="match status" value="1"/>
</dbReference>
<dbReference type="OrthoDB" id="411145at2759"/>
<evidence type="ECO:0000256" key="7">
    <source>
        <dbReference type="ARBA" id="ARBA00022842"/>
    </source>
</evidence>
<evidence type="ECO:0000256" key="17">
    <source>
        <dbReference type="ARBA" id="ARBA00044554"/>
    </source>
</evidence>
<dbReference type="SUPFAM" id="SSF56655">
    <property type="entry name" value="Carbohydrate phosphatase"/>
    <property type="match status" value="1"/>
</dbReference>
<comment type="catalytic activity">
    <reaction evidence="10">
        <text>1D-myo-inositol 1,3,4-trisphosphate + H2O = 1D-myo-inositol 3,4-bisphosphate + phosphate</text>
        <dbReference type="Rhea" id="RHEA:70319"/>
        <dbReference type="ChEBI" id="CHEBI:15377"/>
        <dbReference type="ChEBI" id="CHEBI:43474"/>
        <dbReference type="ChEBI" id="CHEBI:58414"/>
        <dbReference type="ChEBI" id="CHEBI:83241"/>
    </reaction>
    <physiologicalReaction direction="left-to-right" evidence="10">
        <dbReference type="Rhea" id="RHEA:70320"/>
    </physiologicalReaction>
</comment>
<evidence type="ECO:0000313" key="19">
    <source>
        <dbReference type="EnsemblMetazoa" id="XP_022659874"/>
    </source>
</evidence>
<feature type="binding site" evidence="18">
    <location>
        <position position="274"/>
    </location>
    <ligand>
        <name>Mg(2+)</name>
        <dbReference type="ChEBI" id="CHEBI:18420"/>
        <label>1</label>
        <note>catalytic</note>
    </ligand>
</feature>
<evidence type="ECO:0000256" key="9">
    <source>
        <dbReference type="ARBA" id="ARBA00041815"/>
    </source>
</evidence>
<keyword evidence="7 18" id="KW-0460">Magnesium</keyword>
<dbReference type="EnsemblMetazoa" id="XM_022804139">
    <property type="protein sequence ID" value="XP_022659874"/>
    <property type="gene ID" value="LOC111249802"/>
</dbReference>
<dbReference type="OMA" id="QTEADRC"/>
<evidence type="ECO:0000256" key="13">
    <source>
        <dbReference type="ARBA" id="ARBA00044479"/>
    </source>
</evidence>
<feature type="binding site" evidence="18">
    <location>
        <position position="143"/>
    </location>
    <ligand>
        <name>Mg(2+)</name>
        <dbReference type="ChEBI" id="CHEBI:18420"/>
        <label>1</label>
        <note>catalytic</note>
    </ligand>
</feature>
<dbReference type="GeneID" id="111249802"/>
<comment type="cofactor">
    <cofactor evidence="1 18">
        <name>Mg(2+)</name>
        <dbReference type="ChEBI" id="CHEBI:18420"/>
    </cofactor>
</comment>
<comment type="catalytic activity">
    <reaction evidence="12">
        <text>1D-myo-inositol 1,4-bisphosphate + H2O = 1D-myo-inositol 4-phosphate + phosphate</text>
        <dbReference type="Rhea" id="RHEA:15553"/>
        <dbReference type="ChEBI" id="CHEBI:15377"/>
        <dbReference type="ChEBI" id="CHEBI:43474"/>
        <dbReference type="ChEBI" id="CHEBI:58282"/>
        <dbReference type="ChEBI" id="CHEBI:58469"/>
        <dbReference type="EC" id="3.1.3.57"/>
    </reaction>
    <physiologicalReaction direction="left-to-right" evidence="12">
        <dbReference type="Rhea" id="RHEA:15554"/>
    </physiologicalReaction>
</comment>
<evidence type="ECO:0000256" key="2">
    <source>
        <dbReference type="ARBA" id="ARBA00009759"/>
    </source>
</evidence>
<dbReference type="GO" id="GO:0004441">
    <property type="term" value="F:inositol-1,4-bisphosphate 1-phosphatase activity"/>
    <property type="evidence" value="ECO:0007669"/>
    <property type="project" value="UniProtKB-EC"/>
</dbReference>
<evidence type="ECO:0000256" key="18">
    <source>
        <dbReference type="PIRSR" id="PIRSR600760-2"/>
    </source>
</evidence>
<comment type="similarity">
    <text evidence="2">Belongs to the inositol monophosphatase superfamily.</text>
</comment>
<dbReference type="Gene3D" id="3.30.540.10">
    <property type="entry name" value="Fructose-1,6-Bisphosphatase, subunit A, domain 1"/>
    <property type="match status" value="1"/>
</dbReference>
<keyword evidence="6" id="KW-0378">Hydrolase</keyword>
<dbReference type="EC" id="3.1.3.7" evidence="3"/>
<dbReference type="GO" id="GO:0046854">
    <property type="term" value="P:phosphatidylinositol phosphate biosynthetic process"/>
    <property type="evidence" value="ECO:0007669"/>
    <property type="project" value="InterPro"/>
</dbReference>
<dbReference type="CDD" id="cd01640">
    <property type="entry name" value="IPPase"/>
    <property type="match status" value="1"/>
</dbReference>
<evidence type="ECO:0000256" key="16">
    <source>
        <dbReference type="ARBA" id="ARBA00044544"/>
    </source>
</evidence>
<comment type="catalytic activity">
    <reaction evidence="11">
        <text>adenosine 2',5'-bisphosphate + H2O = AMP + phosphate</text>
        <dbReference type="Rhea" id="RHEA:77643"/>
        <dbReference type="ChEBI" id="CHEBI:15377"/>
        <dbReference type="ChEBI" id="CHEBI:43474"/>
        <dbReference type="ChEBI" id="CHEBI:194156"/>
        <dbReference type="ChEBI" id="CHEBI:456215"/>
        <dbReference type="EC" id="3.1.3.7"/>
    </reaction>
    <physiologicalReaction direction="left-to-right" evidence="11">
        <dbReference type="Rhea" id="RHEA:77644"/>
    </physiologicalReaction>
</comment>
<sequence>MWSAVLYGIDRIGDQGDRTYESKGSHNRVIMSTLLKAVASAVVTVDSAGRIIKEVLHSGSLGIVDKATDDLQTEADRSAQKCIVASLGKRFPKMKIIGEEGPQENLSAKPEWVVDGLDETVLEETIPTQLTDVREEDIVCWVDPLDGTKEYTQGLLDHVTVLVGFAVEGRAVAGVVHQPFYNYQKEKDIFQQGRTMWGIVGLGVRGINVRVPPANGFVVTTTRSHSSPTINACIDSMKPTEIIRVGGAGHKVLLLMEGEAHAYVFPSPGCKKWDTCAPEALLVAAGGALTDIHGNAIQYHAHVDHPNWGGVLAAAKKDDIASYLRQVPKKVRDVLPVLGNKSSGKL</sequence>
<dbReference type="PANTHER" id="PTHR43028:SF5">
    <property type="entry name" value="3'(2'),5'-BISPHOSPHATE NUCLEOTIDASE 1"/>
    <property type="match status" value="1"/>
</dbReference>
<dbReference type="InterPro" id="IPR020583">
    <property type="entry name" value="Inositol_monoP_metal-BS"/>
</dbReference>
<evidence type="ECO:0000256" key="15">
    <source>
        <dbReference type="ARBA" id="ARBA00044519"/>
    </source>
</evidence>
<evidence type="ECO:0000256" key="5">
    <source>
        <dbReference type="ARBA" id="ARBA00022723"/>
    </source>
</evidence>
<evidence type="ECO:0000256" key="8">
    <source>
        <dbReference type="ARBA" id="ARBA00040342"/>
    </source>
</evidence>
<keyword evidence="5 18" id="KW-0479">Metal-binding</keyword>
<dbReference type="InParanoid" id="A0A7M7K0G8"/>
<dbReference type="RefSeq" id="XP_022659874.1">
    <property type="nucleotide sequence ID" value="XM_022804139.1"/>
</dbReference>
<dbReference type="PANTHER" id="PTHR43028">
    <property type="entry name" value="3'(2'),5'-BISPHOSPHATE NUCLEOTIDASE 1"/>
    <property type="match status" value="1"/>
</dbReference>
<dbReference type="InterPro" id="IPR020550">
    <property type="entry name" value="Inositol_monophosphatase_CS"/>
</dbReference>
<dbReference type="PROSITE" id="PS00629">
    <property type="entry name" value="IMP_1"/>
    <property type="match status" value="1"/>
</dbReference>
<dbReference type="FunCoup" id="A0A7M7K0G8">
    <property type="interactions" value="886"/>
</dbReference>
<evidence type="ECO:0000256" key="11">
    <source>
        <dbReference type="ARBA" id="ARBA00044466"/>
    </source>
</evidence>
<dbReference type="GO" id="GO:0008441">
    <property type="term" value="F:3'(2'),5'-bisphosphate nucleotidase activity"/>
    <property type="evidence" value="ECO:0007669"/>
    <property type="project" value="UniProtKB-EC"/>
</dbReference>
<dbReference type="AlphaFoldDB" id="A0A7M7K0G8"/>
<evidence type="ECO:0000256" key="14">
    <source>
        <dbReference type="ARBA" id="ARBA00044484"/>
    </source>
</evidence>
<evidence type="ECO:0000313" key="20">
    <source>
        <dbReference type="Proteomes" id="UP000594260"/>
    </source>
</evidence>
<dbReference type="FunFam" id="3.40.190.80:FF:000006">
    <property type="entry name" value="Bisphosphate nucleotidase 1"/>
    <property type="match status" value="1"/>
</dbReference>
<organism evidence="19 20">
    <name type="scientific">Varroa destructor</name>
    <name type="common">Honeybee mite</name>
    <dbReference type="NCBI Taxonomy" id="109461"/>
    <lineage>
        <taxon>Eukaryota</taxon>
        <taxon>Metazoa</taxon>
        <taxon>Ecdysozoa</taxon>
        <taxon>Arthropoda</taxon>
        <taxon>Chelicerata</taxon>
        <taxon>Arachnida</taxon>
        <taxon>Acari</taxon>
        <taxon>Parasitiformes</taxon>
        <taxon>Mesostigmata</taxon>
        <taxon>Gamasina</taxon>
        <taxon>Dermanyssoidea</taxon>
        <taxon>Varroidae</taxon>
        <taxon>Varroa</taxon>
    </lineage>
</organism>
<feature type="binding site" evidence="18">
    <location>
        <position position="99"/>
    </location>
    <ligand>
        <name>Mg(2+)</name>
        <dbReference type="ChEBI" id="CHEBI:18420"/>
        <label>1</label>
        <note>catalytic</note>
    </ligand>
</feature>
<name>A0A7M7K0G8_VARDE</name>
<comment type="catalytic activity">
    <reaction evidence="14">
        <text>3'-phosphoadenylyl sulfate + H2O = adenosine 5'-phosphosulfate + phosphate</text>
        <dbReference type="Rhea" id="RHEA:77639"/>
        <dbReference type="ChEBI" id="CHEBI:15377"/>
        <dbReference type="ChEBI" id="CHEBI:43474"/>
        <dbReference type="ChEBI" id="CHEBI:58243"/>
        <dbReference type="ChEBI" id="CHEBI:58339"/>
        <dbReference type="EC" id="3.1.3.7"/>
    </reaction>
    <physiologicalReaction direction="left-to-right" evidence="14">
        <dbReference type="Rhea" id="RHEA:77640"/>
    </physiologicalReaction>
</comment>
<feature type="binding site" evidence="18">
    <location>
        <position position="146"/>
    </location>
    <ligand>
        <name>Mg(2+)</name>
        <dbReference type="ChEBI" id="CHEBI:18420"/>
        <label>1</label>
        <note>catalytic</note>
    </ligand>
</feature>
<keyword evidence="20" id="KW-1185">Reference proteome</keyword>
<protein>
    <recommendedName>
        <fullName evidence="8">3'(2'),5'-bisphosphate nucleotidase 1</fullName>
        <ecNumber evidence="15">3.1.3.57</ecNumber>
        <ecNumber evidence="3">3.1.3.7</ecNumber>
    </recommendedName>
    <alternativeName>
        <fullName evidence="16">3'-phosphoadenosine 5'-phosphate phosphatase</fullName>
    </alternativeName>
    <alternativeName>
        <fullName evidence="9">Bisphosphate 3'-nucleotidase 1</fullName>
    </alternativeName>
    <alternativeName>
        <fullName evidence="17">Inositol-polyphosphate 1-phosphatase</fullName>
    </alternativeName>
</protein>
<reference evidence="19" key="1">
    <citation type="submission" date="2021-01" db="UniProtKB">
        <authorList>
            <consortium name="EnsemblMetazoa"/>
        </authorList>
    </citation>
    <scope>IDENTIFICATION</scope>
</reference>
<dbReference type="PRINTS" id="PR00377">
    <property type="entry name" value="IMPHPHTASES"/>
</dbReference>
<dbReference type="InterPro" id="IPR000760">
    <property type="entry name" value="Inositol_monophosphatase-like"/>
</dbReference>
<dbReference type="KEGG" id="vde:111249802"/>
<dbReference type="FunFam" id="3.30.540.10:FF:000023">
    <property type="entry name" value="Protein CBR-TAG-231"/>
    <property type="match status" value="1"/>
</dbReference>
<dbReference type="EC" id="3.1.3.57" evidence="15"/>
<proteinExistence type="inferred from homology"/>
<evidence type="ECO:0000256" key="4">
    <source>
        <dbReference type="ARBA" id="ARBA00022671"/>
    </source>
</evidence>
<feature type="binding site" evidence="18">
    <location>
        <position position="145"/>
    </location>
    <ligand>
        <name>Mg(2+)</name>
        <dbReference type="ChEBI" id="CHEBI:18420"/>
        <label>1</label>
        <note>catalytic</note>
    </ligand>
</feature>
<dbReference type="PROSITE" id="PS00630">
    <property type="entry name" value="IMP_2"/>
    <property type="match status" value="1"/>
</dbReference>